<sequence>MQENILYISFYDFPNQSYKRVSSVAAVSQVDYVSNVLLDIGLQVKIVSPSWYDDSASFAKYTASKTTSIKNKLNLVFAPSFGTKNKFIGYIKILFSLFWLFFFLIKHAKKNEKILVYHSPWLALPILLAKKIKKFQLILDVEEIYADVSSLHPYFDKLEQKIIQNADSYLFSTEFLPKKIKTTKPYAVFYGNYKVFPKLEQPLNDGKIHVVYAGIIDTEKLGAFNAIETALFLDENYQIHIIGFGETELLQTRIDEINAQSKCKIVFDGQKFGDDYIRYCQMCHIGLSTQKMEGNFVETSFPSKILSYLSMGLQVVSGYVSVVAQSKIANNVTFYTTDSPESIAQAIKNTSFTSSSVEKMKELDDDFKTELTQILLHK</sequence>
<dbReference type="SUPFAM" id="SSF53756">
    <property type="entry name" value="UDP-Glycosyltransferase/glycogen phosphorylase"/>
    <property type="match status" value="1"/>
</dbReference>
<name>A0A1H6R8W0_9FLAO</name>
<dbReference type="RefSeq" id="WP_177169106.1">
    <property type="nucleotide sequence ID" value="NZ_CBCSJU010000001.1"/>
</dbReference>
<protein>
    <submittedName>
        <fullName evidence="2">Glycosyltransferase involved in cell wall bisynthesis</fullName>
    </submittedName>
</protein>
<feature type="transmembrane region" description="Helical" evidence="1">
    <location>
        <begin position="87"/>
        <end position="105"/>
    </location>
</feature>
<organism evidence="2 3">
    <name type="scientific">Flavobacterium terrigena</name>
    <dbReference type="NCBI Taxonomy" id="402734"/>
    <lineage>
        <taxon>Bacteria</taxon>
        <taxon>Pseudomonadati</taxon>
        <taxon>Bacteroidota</taxon>
        <taxon>Flavobacteriia</taxon>
        <taxon>Flavobacteriales</taxon>
        <taxon>Flavobacteriaceae</taxon>
        <taxon>Flavobacterium</taxon>
    </lineage>
</organism>
<keyword evidence="2" id="KW-0808">Transferase</keyword>
<keyword evidence="1" id="KW-0472">Membrane</keyword>
<accession>A0A1H6R8W0</accession>
<dbReference type="Gene3D" id="3.40.50.2000">
    <property type="entry name" value="Glycogen Phosphorylase B"/>
    <property type="match status" value="1"/>
</dbReference>
<dbReference type="STRING" id="402734.SAMN05660918_0896"/>
<dbReference type="AlphaFoldDB" id="A0A1H6R8W0"/>
<evidence type="ECO:0000313" key="3">
    <source>
        <dbReference type="Proteomes" id="UP000199702"/>
    </source>
</evidence>
<proteinExistence type="predicted"/>
<keyword evidence="1" id="KW-1133">Transmembrane helix</keyword>
<gene>
    <name evidence="2" type="ORF">SAMN05660918_0896</name>
</gene>
<evidence type="ECO:0000313" key="2">
    <source>
        <dbReference type="EMBL" id="SEI48947.1"/>
    </source>
</evidence>
<dbReference type="EMBL" id="FNYA01000001">
    <property type="protein sequence ID" value="SEI48947.1"/>
    <property type="molecule type" value="Genomic_DNA"/>
</dbReference>
<keyword evidence="3" id="KW-1185">Reference proteome</keyword>
<dbReference type="Proteomes" id="UP000199702">
    <property type="component" value="Unassembled WGS sequence"/>
</dbReference>
<reference evidence="3" key="1">
    <citation type="submission" date="2016-10" db="EMBL/GenBank/DDBJ databases">
        <authorList>
            <person name="Varghese N."/>
            <person name="Submissions S."/>
        </authorList>
    </citation>
    <scope>NUCLEOTIDE SEQUENCE [LARGE SCALE GENOMIC DNA]</scope>
    <source>
        <strain evidence="3">DSM 17934</strain>
    </source>
</reference>
<dbReference type="GO" id="GO:0016740">
    <property type="term" value="F:transferase activity"/>
    <property type="evidence" value="ECO:0007669"/>
    <property type="project" value="UniProtKB-KW"/>
</dbReference>
<keyword evidence="1" id="KW-0812">Transmembrane</keyword>
<evidence type="ECO:0000256" key="1">
    <source>
        <dbReference type="SAM" id="Phobius"/>
    </source>
</evidence>